<reference evidence="10" key="1">
    <citation type="submission" date="2005-09" db="EMBL/GenBank/DDBJ databases">
        <authorList>
            <person name="Mural R.J."/>
            <person name="Li P.W."/>
            <person name="Adams M.D."/>
            <person name="Amanatides P.G."/>
            <person name="Baden-Tillson H."/>
            <person name="Barnstead M."/>
            <person name="Chin S.H."/>
            <person name="Dew I."/>
            <person name="Evans C.A."/>
            <person name="Ferriera S."/>
            <person name="Flanigan M."/>
            <person name="Fosler C."/>
            <person name="Glodek A."/>
            <person name="Gu Z."/>
            <person name="Holt R.A."/>
            <person name="Jennings D."/>
            <person name="Kraft C.L."/>
            <person name="Lu F."/>
            <person name="Nguyen T."/>
            <person name="Nusskern D.R."/>
            <person name="Pfannkoch C.M."/>
            <person name="Sitter C."/>
            <person name="Sutton G.G."/>
            <person name="Venter J.C."/>
            <person name="Wang Z."/>
            <person name="Woodage T."/>
            <person name="Zheng X.H."/>
            <person name="Zhong F."/>
        </authorList>
    </citation>
    <scope>NUCLEOTIDE SEQUENCE [LARGE SCALE GENOMIC DNA]</scope>
    <source>
        <strain>BN</strain>
        <strain evidence="10">Sprague-Dawley</strain>
    </source>
</reference>
<accession>A6J471</accession>
<evidence type="ECO:0000256" key="4">
    <source>
        <dbReference type="ARBA" id="ARBA00022525"/>
    </source>
</evidence>
<keyword evidence="5" id="KW-0732">Signal</keyword>
<dbReference type="SUPFAM" id="SSF58113">
    <property type="entry name" value="Apolipoprotein A-I"/>
    <property type="match status" value="1"/>
</dbReference>
<sequence>MQRHLKVVAEEFRDRMRVNADALRAKFGLYSDQMRENLAQRLTEIKNHPTLIEYHTKASDHLKTLGEKAKPALDDLGQGLMPVLEAWKAKIMSMIDEAKKKLNA</sequence>
<evidence type="ECO:0000313" key="10">
    <source>
        <dbReference type="Proteomes" id="UP000234681"/>
    </source>
</evidence>
<comment type="subcellular location">
    <subcellularLocation>
        <location evidence="1">Secreted</location>
    </subcellularLocation>
</comment>
<keyword evidence="7" id="KW-0345">HDL</keyword>
<comment type="similarity">
    <text evidence="2">Belongs to the apolipoprotein A1/A4/E family.</text>
</comment>
<evidence type="ECO:0000256" key="1">
    <source>
        <dbReference type="ARBA" id="ARBA00004613"/>
    </source>
</evidence>
<evidence type="ECO:0000256" key="3">
    <source>
        <dbReference type="ARBA" id="ARBA00022448"/>
    </source>
</evidence>
<dbReference type="AlphaFoldDB" id="A6J471"/>
<dbReference type="GO" id="GO:0034364">
    <property type="term" value="C:high-density lipoprotein particle"/>
    <property type="evidence" value="ECO:0007669"/>
    <property type="project" value="UniProtKB-KW"/>
</dbReference>
<dbReference type="RGD" id="2130">
    <property type="gene designation" value="Apoa1"/>
</dbReference>
<evidence type="ECO:0000256" key="5">
    <source>
        <dbReference type="ARBA" id="ARBA00022729"/>
    </source>
</evidence>
<organism evidence="9 10">
    <name type="scientific">Rattus norvegicus</name>
    <name type="common">Rat</name>
    <dbReference type="NCBI Taxonomy" id="10116"/>
    <lineage>
        <taxon>Eukaryota</taxon>
        <taxon>Metazoa</taxon>
        <taxon>Chordata</taxon>
        <taxon>Craniata</taxon>
        <taxon>Vertebrata</taxon>
        <taxon>Euteleostomi</taxon>
        <taxon>Mammalia</taxon>
        <taxon>Eutheria</taxon>
        <taxon>Euarchontoglires</taxon>
        <taxon>Glires</taxon>
        <taxon>Rodentia</taxon>
        <taxon>Myomorpha</taxon>
        <taxon>Muroidea</taxon>
        <taxon>Muridae</taxon>
        <taxon>Murinae</taxon>
        <taxon>Rattus</taxon>
    </lineage>
</organism>
<keyword evidence="6" id="KW-0677">Repeat</keyword>
<keyword evidence="8" id="KW-0445">Lipid transport</keyword>
<dbReference type="Proteomes" id="UP000234681">
    <property type="component" value="Chromosome 8"/>
</dbReference>
<protein>
    <submittedName>
        <fullName evidence="9">Apolipoprotein A-I</fullName>
    </submittedName>
</protein>
<evidence type="ECO:0000313" key="11">
    <source>
        <dbReference type="RGD" id="2130"/>
    </source>
</evidence>
<dbReference type="EMBL" id="CH473975">
    <property type="protein sequence ID" value="EDL95394.1"/>
    <property type="molecule type" value="Genomic_DNA"/>
</dbReference>
<dbReference type="Gene3D" id="6.10.140.380">
    <property type="match status" value="1"/>
</dbReference>
<evidence type="ECO:0000256" key="2">
    <source>
        <dbReference type="ARBA" id="ARBA00008788"/>
    </source>
</evidence>
<proteinExistence type="inferred from homology"/>
<evidence type="ECO:0000256" key="8">
    <source>
        <dbReference type="ARBA" id="ARBA00023055"/>
    </source>
</evidence>
<evidence type="ECO:0000313" key="9">
    <source>
        <dbReference type="EMBL" id="EDL95394.1"/>
    </source>
</evidence>
<keyword evidence="9" id="KW-0449">Lipoprotein</keyword>
<evidence type="ECO:0000256" key="7">
    <source>
        <dbReference type="ARBA" id="ARBA00022850"/>
    </source>
</evidence>
<dbReference type="GO" id="GO:0006869">
    <property type="term" value="P:lipid transport"/>
    <property type="evidence" value="ECO:0007669"/>
    <property type="project" value="UniProtKB-KW"/>
</dbReference>
<dbReference type="FunFam" id="1.20.5.20:FF:000001">
    <property type="entry name" value="apolipoprotein A-I"/>
    <property type="match status" value="1"/>
</dbReference>
<keyword evidence="3" id="KW-0813">Transport</keyword>
<gene>
    <name evidence="9 11" type="primary">Apoa1</name>
    <name evidence="9" type="ORF">rCG_58185</name>
</gene>
<dbReference type="Gene3D" id="1.20.5.20">
    <property type="match status" value="1"/>
</dbReference>
<keyword evidence="4" id="KW-0964">Secreted</keyword>
<name>A6J471_RAT</name>
<evidence type="ECO:0000256" key="6">
    <source>
        <dbReference type="ARBA" id="ARBA00022737"/>
    </source>
</evidence>